<dbReference type="PANTHER" id="PTHR42790">
    <property type="entry name" value="AMINOTRANSFERASE"/>
    <property type="match status" value="1"/>
</dbReference>
<proteinExistence type="predicted"/>
<dbReference type="InterPro" id="IPR004839">
    <property type="entry name" value="Aminotransferase_I/II_large"/>
</dbReference>
<sequence length="413" mass="47358">MDCAKFLTSVTKRRKPSIIREWAKRFIETPNGISLANGMPNTKTFPFEEITVTYKNGIKGKLTGDELSYALQYGPSQGCIPLVKKMRELQIHLHKPAYNDWDILFTSGSMDGCNKIFEMILELGDPVMVQVPTYNGILNALAPFAPEFLEIPQDHNGIIPEIIIKICKERIRDGKPLPKIIYVNPTGANPTGTVLSESRRKKLYEVAVTYDFLILEDDPYRVLQFLDKKPTTFLELDTEGRVLRLDSFSKILSAGIRLGVVTAHKEFIKKLTMHMETTNIHASSMSQMLLFKLLNTWGQDQLEQHFNEIQRFYRERRDIMLSSIEKHLSGLAEWNVPQGGMFVWLKINEIKDVMELASKKCISQGIFIIPGHAFNYDKSKLEHHLRLSYSYATPTEIDKVLTFFDPILTSFIY</sequence>
<dbReference type="GO" id="GO:1901605">
    <property type="term" value="P:alpha-amino acid metabolic process"/>
    <property type="evidence" value="ECO:0007669"/>
    <property type="project" value="TreeGrafter"/>
</dbReference>
<keyword evidence="7" id="KW-1185">Reference proteome</keyword>
<gene>
    <name evidence="6" type="ORF">WH47_08559</name>
</gene>
<dbReference type="InterPro" id="IPR015424">
    <property type="entry name" value="PyrdxlP-dep_Trfase"/>
</dbReference>
<feature type="domain" description="Aminotransferase class I/classII large" evidence="5">
    <location>
        <begin position="87"/>
        <end position="402"/>
    </location>
</feature>
<accession>A0A0L7RHD2</accession>
<keyword evidence="4" id="KW-0663">Pyridoxal phosphate</keyword>
<organism evidence="6 7">
    <name type="scientific">Habropoda laboriosa</name>
    <dbReference type="NCBI Taxonomy" id="597456"/>
    <lineage>
        <taxon>Eukaryota</taxon>
        <taxon>Metazoa</taxon>
        <taxon>Ecdysozoa</taxon>
        <taxon>Arthropoda</taxon>
        <taxon>Hexapoda</taxon>
        <taxon>Insecta</taxon>
        <taxon>Pterygota</taxon>
        <taxon>Neoptera</taxon>
        <taxon>Endopterygota</taxon>
        <taxon>Hymenoptera</taxon>
        <taxon>Apocrita</taxon>
        <taxon>Aculeata</taxon>
        <taxon>Apoidea</taxon>
        <taxon>Anthophila</taxon>
        <taxon>Apidae</taxon>
        <taxon>Habropoda</taxon>
    </lineage>
</organism>
<dbReference type="PANTHER" id="PTHR42790:SF19">
    <property type="entry name" value="KYNURENINE_ALPHA-AMINOADIPATE AMINOTRANSFERASE, MITOCHONDRIAL"/>
    <property type="match status" value="1"/>
</dbReference>
<dbReference type="FunFam" id="3.90.1150.10:FF:000166">
    <property type="entry name" value="Kynurenine/alpha-aminoadipate aminotransferase, mitochondrial"/>
    <property type="match status" value="1"/>
</dbReference>
<reference evidence="6 7" key="1">
    <citation type="submission" date="2015-07" db="EMBL/GenBank/DDBJ databases">
        <title>The genome of Habropoda laboriosa.</title>
        <authorList>
            <person name="Pan H."/>
            <person name="Kapheim K."/>
        </authorList>
    </citation>
    <scope>NUCLEOTIDE SEQUENCE [LARGE SCALE GENOMIC DNA]</scope>
    <source>
        <strain evidence="6">0110345459</strain>
    </source>
</reference>
<dbReference type="InterPro" id="IPR050859">
    <property type="entry name" value="Class-I_PLP-dep_aminotransf"/>
</dbReference>
<evidence type="ECO:0000256" key="2">
    <source>
        <dbReference type="ARBA" id="ARBA00022576"/>
    </source>
</evidence>
<dbReference type="GO" id="GO:0030170">
    <property type="term" value="F:pyridoxal phosphate binding"/>
    <property type="evidence" value="ECO:0007669"/>
    <property type="project" value="InterPro"/>
</dbReference>
<evidence type="ECO:0000256" key="4">
    <source>
        <dbReference type="ARBA" id="ARBA00022898"/>
    </source>
</evidence>
<dbReference type="SUPFAM" id="SSF53383">
    <property type="entry name" value="PLP-dependent transferases"/>
    <property type="match status" value="1"/>
</dbReference>
<evidence type="ECO:0000256" key="1">
    <source>
        <dbReference type="ARBA" id="ARBA00001933"/>
    </source>
</evidence>
<dbReference type="AlphaFoldDB" id="A0A0L7RHD2"/>
<evidence type="ECO:0000313" key="6">
    <source>
        <dbReference type="EMBL" id="KOC70213.1"/>
    </source>
</evidence>
<dbReference type="InterPro" id="IPR015421">
    <property type="entry name" value="PyrdxlP-dep_Trfase_major"/>
</dbReference>
<dbReference type="Proteomes" id="UP000053825">
    <property type="component" value="Unassembled WGS sequence"/>
</dbReference>
<protein>
    <submittedName>
        <fullName evidence="6">Kynurenine/alpha-aminoadipate aminotransferase, mitochondrial</fullName>
    </submittedName>
</protein>
<keyword evidence="2 6" id="KW-0032">Aminotransferase</keyword>
<dbReference type="GO" id="GO:0016212">
    <property type="term" value="F:kynurenine-oxoglutarate transaminase activity"/>
    <property type="evidence" value="ECO:0007669"/>
    <property type="project" value="TreeGrafter"/>
</dbReference>
<dbReference type="EMBL" id="KQ414592">
    <property type="protein sequence ID" value="KOC70213.1"/>
    <property type="molecule type" value="Genomic_DNA"/>
</dbReference>
<evidence type="ECO:0000259" key="5">
    <source>
        <dbReference type="Pfam" id="PF00155"/>
    </source>
</evidence>
<dbReference type="Pfam" id="PF00155">
    <property type="entry name" value="Aminotran_1_2"/>
    <property type="match status" value="1"/>
</dbReference>
<dbReference type="OrthoDB" id="691673at2759"/>
<evidence type="ECO:0000256" key="3">
    <source>
        <dbReference type="ARBA" id="ARBA00022679"/>
    </source>
</evidence>
<evidence type="ECO:0000313" key="7">
    <source>
        <dbReference type="Proteomes" id="UP000053825"/>
    </source>
</evidence>
<keyword evidence="3 6" id="KW-0808">Transferase</keyword>
<comment type="cofactor">
    <cofactor evidence="1">
        <name>pyridoxal 5'-phosphate</name>
        <dbReference type="ChEBI" id="CHEBI:597326"/>
    </cofactor>
</comment>
<name>A0A0L7RHD2_9HYME</name>
<dbReference type="STRING" id="597456.A0A0L7RHD2"/>
<dbReference type="CDD" id="cd00609">
    <property type="entry name" value="AAT_like"/>
    <property type="match status" value="1"/>
</dbReference>
<dbReference type="Gene3D" id="3.40.640.10">
    <property type="entry name" value="Type I PLP-dependent aspartate aminotransferase-like (Major domain)"/>
    <property type="match status" value="1"/>
</dbReference>